<dbReference type="AlphaFoldDB" id="A0A8T0BAN6"/>
<keyword evidence="3" id="KW-1185">Reference proteome</keyword>
<evidence type="ECO:0000313" key="2">
    <source>
        <dbReference type="EMBL" id="KAF7702485.1"/>
    </source>
</evidence>
<dbReference type="EMBL" id="JABFDY010000010">
    <property type="protein sequence ID" value="KAF7702485.1"/>
    <property type="molecule type" value="Genomic_DNA"/>
</dbReference>
<reference evidence="2" key="1">
    <citation type="submission" date="2020-08" db="EMBL/GenBank/DDBJ databases">
        <title>Chromosome-level assembly of Southern catfish (Silurus meridionalis) provides insights into visual adaptation to the nocturnal and benthic lifestyles.</title>
        <authorList>
            <person name="Zhang Y."/>
            <person name="Wang D."/>
            <person name="Peng Z."/>
        </authorList>
    </citation>
    <scope>NUCLEOTIDE SEQUENCE</scope>
    <source>
        <strain evidence="2">SWU-2019-XX</strain>
        <tissue evidence="2">Muscle</tissue>
    </source>
</reference>
<name>A0A8T0BAN6_SILME</name>
<dbReference type="Proteomes" id="UP000606274">
    <property type="component" value="Unassembled WGS sequence"/>
</dbReference>
<comment type="caution">
    <text evidence="2">The sequence shown here is derived from an EMBL/GenBank/DDBJ whole genome shotgun (WGS) entry which is preliminary data.</text>
</comment>
<organism evidence="2 3">
    <name type="scientific">Silurus meridionalis</name>
    <name type="common">Southern catfish</name>
    <name type="synonym">Silurus soldatovi meridionalis</name>
    <dbReference type="NCBI Taxonomy" id="175797"/>
    <lineage>
        <taxon>Eukaryota</taxon>
        <taxon>Metazoa</taxon>
        <taxon>Chordata</taxon>
        <taxon>Craniata</taxon>
        <taxon>Vertebrata</taxon>
        <taxon>Euteleostomi</taxon>
        <taxon>Actinopterygii</taxon>
        <taxon>Neopterygii</taxon>
        <taxon>Teleostei</taxon>
        <taxon>Ostariophysi</taxon>
        <taxon>Siluriformes</taxon>
        <taxon>Siluridae</taxon>
        <taxon>Silurus</taxon>
    </lineage>
</organism>
<proteinExistence type="predicted"/>
<feature type="region of interest" description="Disordered" evidence="1">
    <location>
        <begin position="163"/>
        <end position="184"/>
    </location>
</feature>
<gene>
    <name evidence="2" type="ORF">HF521_001768</name>
</gene>
<accession>A0A8T0BAN6</accession>
<evidence type="ECO:0000313" key="3">
    <source>
        <dbReference type="Proteomes" id="UP000606274"/>
    </source>
</evidence>
<protein>
    <submittedName>
        <fullName evidence="2">Uncharacterized protein</fullName>
    </submittedName>
</protein>
<sequence length="184" mass="20013">MGRSVISRQRGTNQCLRAYKSLSRSRKQVRPPLGVLAANGGAEKPAGGDTLTWTARNSHIQGFASEERVESRLAGNRSGLNIHTADTDMRISVSATRRWAWQGVMADCMTRLALLTMLCAPALTQLDLNRLDGDTVCPPLRNGQDDLPDGDLDEMSFKNHLRSPTSQIKVSTISSMNTSGSARS</sequence>
<evidence type="ECO:0000256" key="1">
    <source>
        <dbReference type="SAM" id="MobiDB-lite"/>
    </source>
</evidence>